<dbReference type="GO" id="GO:0005737">
    <property type="term" value="C:cytoplasm"/>
    <property type="evidence" value="ECO:0007669"/>
    <property type="project" value="UniProtKB-SubCell"/>
</dbReference>
<evidence type="ECO:0000256" key="1">
    <source>
        <dbReference type="ARBA" id="ARBA00004914"/>
    </source>
</evidence>
<dbReference type="Gene3D" id="2.115.10.20">
    <property type="entry name" value="Glycosyl hydrolase domain, family 43"/>
    <property type="match status" value="1"/>
</dbReference>
<dbReference type="EMBL" id="JABXYM010000001">
    <property type="protein sequence ID" value="MCR6097736.1"/>
    <property type="molecule type" value="Genomic_DNA"/>
</dbReference>
<feature type="domain" description="Glycosyl hydrolase family 32 C-terminal" evidence="11">
    <location>
        <begin position="337"/>
        <end position="489"/>
    </location>
</feature>
<dbReference type="Proteomes" id="UP001057753">
    <property type="component" value="Unassembled WGS sequence"/>
</dbReference>
<dbReference type="AlphaFoldDB" id="A0A9Q4B3S1"/>
<dbReference type="GO" id="GO:0005975">
    <property type="term" value="P:carbohydrate metabolic process"/>
    <property type="evidence" value="ECO:0007669"/>
    <property type="project" value="InterPro"/>
</dbReference>
<proteinExistence type="inferred from homology"/>
<keyword evidence="5 8" id="KW-0378">Hydrolase</keyword>
<reference evidence="12" key="1">
    <citation type="submission" date="2020-06" db="EMBL/GenBank/DDBJ databases">
        <title>Insight into the genomes of haloalkaliphilic bacilli from Kenyan soda lakes.</title>
        <authorList>
            <person name="Mwirichia R."/>
            <person name="Villamizar G.C."/>
            <person name="Poehlein A."/>
            <person name="Mugweru J."/>
            <person name="Kipnyargis A."/>
            <person name="Kiplimo D."/>
            <person name="Orwa P."/>
            <person name="Daniel R."/>
        </authorList>
    </citation>
    <scope>NUCLEOTIDE SEQUENCE</scope>
    <source>
        <strain evidence="12">B1096_S55</strain>
    </source>
</reference>
<dbReference type="InterPro" id="IPR023296">
    <property type="entry name" value="Glyco_hydro_beta-prop_sf"/>
</dbReference>
<dbReference type="SUPFAM" id="SSF49899">
    <property type="entry name" value="Concanavalin A-like lectins/glucanases"/>
    <property type="match status" value="1"/>
</dbReference>
<organism evidence="12 13">
    <name type="scientific">Salipaludibacillus agaradhaerens</name>
    <name type="common">Bacillus agaradhaerens</name>
    <dbReference type="NCBI Taxonomy" id="76935"/>
    <lineage>
        <taxon>Bacteria</taxon>
        <taxon>Bacillati</taxon>
        <taxon>Bacillota</taxon>
        <taxon>Bacilli</taxon>
        <taxon>Bacillales</taxon>
        <taxon>Bacillaceae</taxon>
    </lineage>
</organism>
<dbReference type="PANTHER" id="PTHR43101">
    <property type="entry name" value="BETA-FRUCTOSIDASE"/>
    <property type="match status" value="1"/>
</dbReference>
<dbReference type="NCBIfam" id="TIGR01322">
    <property type="entry name" value="scrB_fam"/>
    <property type="match status" value="1"/>
</dbReference>
<evidence type="ECO:0000256" key="8">
    <source>
        <dbReference type="RuleBase" id="RU362110"/>
    </source>
</evidence>
<evidence type="ECO:0000259" key="11">
    <source>
        <dbReference type="Pfam" id="PF08244"/>
    </source>
</evidence>
<evidence type="ECO:0000256" key="6">
    <source>
        <dbReference type="ARBA" id="ARBA00023295"/>
    </source>
</evidence>
<evidence type="ECO:0000256" key="2">
    <source>
        <dbReference type="ARBA" id="ARBA00009902"/>
    </source>
</evidence>
<evidence type="ECO:0000256" key="9">
    <source>
        <dbReference type="RuleBase" id="RU365015"/>
    </source>
</evidence>
<dbReference type="InterPro" id="IPR013189">
    <property type="entry name" value="Glyco_hydro_32_C"/>
</dbReference>
<evidence type="ECO:0000313" key="13">
    <source>
        <dbReference type="Proteomes" id="UP001057753"/>
    </source>
</evidence>
<name>A0A9Q4B3S1_SALAG</name>
<evidence type="ECO:0000256" key="5">
    <source>
        <dbReference type="ARBA" id="ARBA00022801"/>
    </source>
</evidence>
<keyword evidence="13" id="KW-1185">Reference proteome</keyword>
<keyword evidence="9" id="KW-0119">Carbohydrate metabolism</keyword>
<keyword evidence="9" id="KW-0963">Cytoplasm</keyword>
<evidence type="ECO:0000259" key="10">
    <source>
        <dbReference type="Pfam" id="PF00251"/>
    </source>
</evidence>
<dbReference type="Gene3D" id="2.60.120.560">
    <property type="entry name" value="Exo-inulinase, domain 1"/>
    <property type="match status" value="1"/>
</dbReference>
<evidence type="ECO:0000256" key="4">
    <source>
        <dbReference type="ARBA" id="ARBA00019623"/>
    </source>
</evidence>
<gene>
    <name evidence="12" type="ORF">HXA33_14380</name>
</gene>
<dbReference type="Pfam" id="PF08244">
    <property type="entry name" value="Glyco_hydro_32C"/>
    <property type="match status" value="1"/>
</dbReference>
<dbReference type="InterPro" id="IPR006232">
    <property type="entry name" value="Suc6P_hydrolase"/>
</dbReference>
<dbReference type="EC" id="3.2.1.26" evidence="3 8"/>
<comment type="subcellular location">
    <subcellularLocation>
        <location evidence="9">Cytoplasm</location>
    </subcellularLocation>
</comment>
<comment type="caution">
    <text evidence="12">The sequence shown here is derived from an EMBL/GenBank/DDBJ whole genome shotgun (WGS) entry which is preliminary data.</text>
</comment>
<evidence type="ECO:0000256" key="7">
    <source>
        <dbReference type="ARBA" id="ARBA00033367"/>
    </source>
</evidence>
<dbReference type="InterPro" id="IPR001362">
    <property type="entry name" value="Glyco_hydro_32"/>
</dbReference>
<dbReference type="InterPro" id="IPR013148">
    <property type="entry name" value="Glyco_hydro_32_N"/>
</dbReference>
<sequence length="493" mass="56782">MYSLEEANTYIKTTSSQVNNYYRHTYHVMAPVGWINDPNGFIYFKGEYHLFYQYYPYKTQWGPMHWGHVKSKDLINWENAPVALAPDQTYDKDGCFSGTAIEKDGKMYLMYTGHIEGRRPEDVRQVQCMAVSDDGIHFEKVEQNPVISEEDLPDNAKPQDFRDPKVLKHGECYYSLIASKAKEGGGQILLYKSKDLLDWEFVSVLLKGEKDEGPMWECPDLFELNGKDVLIISVEGLPAKENNFTNTHSVLSIIGKMDWEKGIFNKEVVEELDYGMDFYAPQTISDNKNRRVMISWMQMWGRNIPTHTEGHGWAGAMTLPRELVIKSNHLYQRPIPEVKKYYTNNHKMSDIILSNEKKDLSELSCEVGVLELDIDVAKGQHFDLDLRSHEKEKTILSYDCQSGMLKLDRKQSGVALIGKEPEPVYQRAIQLNPQNHHLKLEIYLDRASVEVFVNEGEYTLTSTIYPTQKSDGIAVCAEGDIHILRIEKWNIEV</sequence>
<comment type="pathway">
    <text evidence="1 9">Glycan biosynthesis; sucrose metabolism.</text>
</comment>
<evidence type="ECO:0000256" key="3">
    <source>
        <dbReference type="ARBA" id="ARBA00012758"/>
    </source>
</evidence>
<dbReference type="PANTHER" id="PTHR43101:SF1">
    <property type="entry name" value="BETA-FRUCTOSIDASE"/>
    <property type="match status" value="1"/>
</dbReference>
<comment type="function">
    <text evidence="9">Enables the bacterium to metabolize sucrose as a sole carbon source.</text>
</comment>
<feature type="domain" description="Glycosyl hydrolase family 32 N-terminal" evidence="10">
    <location>
        <begin position="27"/>
        <end position="334"/>
    </location>
</feature>
<accession>A0A9Q4B3S1</accession>
<dbReference type="SUPFAM" id="SSF75005">
    <property type="entry name" value="Arabinanase/levansucrase/invertase"/>
    <property type="match status" value="1"/>
</dbReference>
<dbReference type="Pfam" id="PF00251">
    <property type="entry name" value="Glyco_hydro_32N"/>
    <property type="match status" value="1"/>
</dbReference>
<evidence type="ECO:0000313" key="12">
    <source>
        <dbReference type="EMBL" id="MCR6097736.1"/>
    </source>
</evidence>
<protein>
    <recommendedName>
        <fullName evidence="4 8">Sucrose-6-phosphate hydrolase</fullName>
        <ecNumber evidence="3 8">3.2.1.26</ecNumber>
    </recommendedName>
    <alternativeName>
        <fullName evidence="7 9">Invertase</fullName>
    </alternativeName>
</protein>
<dbReference type="SMART" id="SM00640">
    <property type="entry name" value="Glyco_32"/>
    <property type="match status" value="1"/>
</dbReference>
<dbReference type="CDD" id="cd08996">
    <property type="entry name" value="GH32_FFase"/>
    <property type="match status" value="1"/>
</dbReference>
<dbReference type="InterPro" id="IPR013320">
    <property type="entry name" value="ConA-like_dom_sf"/>
</dbReference>
<dbReference type="GO" id="GO:0004564">
    <property type="term" value="F:beta-fructofuranosidase activity"/>
    <property type="evidence" value="ECO:0007669"/>
    <property type="project" value="UniProtKB-EC"/>
</dbReference>
<keyword evidence="6 8" id="KW-0326">Glycosidase</keyword>
<comment type="catalytic activity">
    <reaction evidence="8">
        <text>Hydrolysis of terminal non-reducing beta-D-fructofuranoside residues in beta-D-fructofuranosides.</text>
        <dbReference type="EC" id="3.2.1.26"/>
    </reaction>
</comment>
<dbReference type="InterPro" id="IPR051214">
    <property type="entry name" value="GH32_Enzymes"/>
</dbReference>
<comment type="similarity">
    <text evidence="2 8">Belongs to the glycosyl hydrolase 32 family.</text>
</comment>